<dbReference type="RefSeq" id="WP_014019487.1">
    <property type="nucleotide sequence ID" value="NC_015914.1"/>
</dbReference>
<dbReference type="GO" id="GO:0004175">
    <property type="term" value="F:endopeptidase activity"/>
    <property type="evidence" value="ECO:0007669"/>
    <property type="project" value="UniProtKB-ARBA"/>
</dbReference>
<dbReference type="OrthoDB" id="1523022at2"/>
<reference evidence="4" key="1">
    <citation type="submission" date="2011-07" db="EMBL/GenBank/DDBJ databases">
        <title>The complete genome of Cyclobacterium marinum DSM 745.</title>
        <authorList>
            <person name="Lucas S."/>
            <person name="Han J."/>
            <person name="Lapidus A."/>
            <person name="Bruce D."/>
            <person name="Goodwin L."/>
            <person name="Pitluck S."/>
            <person name="Peters L."/>
            <person name="Kyrpides N."/>
            <person name="Mavromatis K."/>
            <person name="Ivanova N."/>
            <person name="Ovchinnikova G."/>
            <person name="Chertkov O."/>
            <person name="Detter J.C."/>
            <person name="Tapia R."/>
            <person name="Han C."/>
            <person name="Land M."/>
            <person name="Hauser L."/>
            <person name="Markowitz V."/>
            <person name="Cheng J.-F."/>
            <person name="Hugenholtz P."/>
            <person name="Woyke T."/>
            <person name="Wu D."/>
            <person name="Tindall B."/>
            <person name="Schuetze A."/>
            <person name="Brambilla E."/>
            <person name="Klenk H.-P."/>
            <person name="Eisen J.A."/>
        </authorList>
    </citation>
    <scope>NUCLEOTIDE SEQUENCE [LARGE SCALE GENOMIC DNA]</scope>
    <source>
        <strain evidence="4">ATCC 25205 / DSM 745 / LMG 13164 / NCIMB 1802</strain>
    </source>
</reference>
<keyword evidence="4" id="KW-1185">Reference proteome</keyword>
<dbReference type="EMBL" id="CP002955">
    <property type="protein sequence ID" value="AEL25190.1"/>
    <property type="molecule type" value="Genomic_DNA"/>
</dbReference>
<dbReference type="Proteomes" id="UP000001635">
    <property type="component" value="Chromosome"/>
</dbReference>
<dbReference type="InterPro" id="IPR003675">
    <property type="entry name" value="Rce1/LyrA-like_dom"/>
</dbReference>
<dbReference type="KEGG" id="cmr:Cycma_1421"/>
<protein>
    <submittedName>
        <fullName evidence="3">Abortive infection protein</fullName>
    </submittedName>
</protein>
<feature type="transmembrane region" description="Helical" evidence="1">
    <location>
        <begin position="285"/>
        <end position="303"/>
    </location>
</feature>
<keyword evidence="1" id="KW-0472">Membrane</keyword>
<gene>
    <name evidence="3" type="ordered locus">Cycma_1421</name>
</gene>
<evidence type="ECO:0000259" key="2">
    <source>
        <dbReference type="Pfam" id="PF02517"/>
    </source>
</evidence>
<feature type="transmembrane region" description="Helical" evidence="1">
    <location>
        <begin position="231"/>
        <end position="248"/>
    </location>
</feature>
<organism evidence="3 4">
    <name type="scientific">Cyclobacterium marinum (strain ATCC 25205 / DSM 745 / LMG 13164 / NCIMB 1802)</name>
    <name type="common">Flectobacillus marinus</name>
    <dbReference type="NCBI Taxonomy" id="880070"/>
    <lineage>
        <taxon>Bacteria</taxon>
        <taxon>Pseudomonadati</taxon>
        <taxon>Bacteroidota</taxon>
        <taxon>Cytophagia</taxon>
        <taxon>Cytophagales</taxon>
        <taxon>Cyclobacteriaceae</taxon>
        <taxon>Cyclobacterium</taxon>
    </lineage>
</organism>
<feature type="transmembrane region" description="Helical" evidence="1">
    <location>
        <begin position="68"/>
        <end position="90"/>
    </location>
</feature>
<dbReference type="STRING" id="880070.Cycma_1421"/>
<feature type="transmembrane region" description="Helical" evidence="1">
    <location>
        <begin position="168"/>
        <end position="185"/>
    </location>
</feature>
<sequence length="312" mass="35920">MEIYEDRPGQSNHQPWLLSFTVLVLIVFGTLSVLQSVAVALLPMLFGISIDQVSLLLGATLDYPNARLAYFFIKGLGGGFAFFVGGWIFIRFVDKKTLQFEKHLTPQLLDNLWIVFPILIGYVLLNTILIYLNMNFDFPDFLSELEASLKAKEDQLMDLTSYTLDFDSFGEFLVGILVIGLLAGVGEEYLFRGIVQPKMHQYTRNAHWGVWITAFIFSLIHFQFYGFLPRLFLGVLFGYLYLYTGSLLYPMLAHISNNVMMVTLVYLNKLRLLEFSMGEVDTLKWQYIIVGLFVFIFSWYGLIKTNKNKVHR</sequence>
<dbReference type="PANTHER" id="PTHR43592:SF15">
    <property type="entry name" value="CAAX AMINO TERMINAL PROTEASE FAMILY PROTEIN"/>
    <property type="match status" value="1"/>
</dbReference>
<feature type="domain" description="CAAX prenyl protease 2/Lysostaphin resistance protein A-like" evidence="2">
    <location>
        <begin position="172"/>
        <end position="260"/>
    </location>
</feature>
<accession>G0J2B6</accession>
<feature type="transmembrane region" description="Helical" evidence="1">
    <location>
        <begin position="20"/>
        <end position="48"/>
    </location>
</feature>
<evidence type="ECO:0000313" key="4">
    <source>
        <dbReference type="Proteomes" id="UP000001635"/>
    </source>
</evidence>
<feature type="transmembrane region" description="Helical" evidence="1">
    <location>
        <begin position="206"/>
        <end position="225"/>
    </location>
</feature>
<proteinExistence type="predicted"/>
<feature type="transmembrane region" description="Helical" evidence="1">
    <location>
        <begin position="111"/>
        <end position="132"/>
    </location>
</feature>
<dbReference type="Pfam" id="PF02517">
    <property type="entry name" value="Rce1-like"/>
    <property type="match status" value="1"/>
</dbReference>
<evidence type="ECO:0000313" key="3">
    <source>
        <dbReference type="EMBL" id="AEL25190.1"/>
    </source>
</evidence>
<dbReference type="AlphaFoldDB" id="G0J2B6"/>
<dbReference type="HOGENOM" id="CLU_067776_0_0_10"/>
<keyword evidence="1" id="KW-0812">Transmembrane</keyword>
<dbReference type="PANTHER" id="PTHR43592">
    <property type="entry name" value="CAAX AMINO TERMINAL PROTEASE"/>
    <property type="match status" value="1"/>
</dbReference>
<name>G0J2B6_CYCMS</name>
<dbReference type="GO" id="GO:0080120">
    <property type="term" value="P:CAAX-box protein maturation"/>
    <property type="evidence" value="ECO:0007669"/>
    <property type="project" value="UniProtKB-ARBA"/>
</dbReference>
<dbReference type="eggNOG" id="COG1266">
    <property type="taxonomic scope" value="Bacteria"/>
</dbReference>
<evidence type="ECO:0000256" key="1">
    <source>
        <dbReference type="SAM" id="Phobius"/>
    </source>
</evidence>
<keyword evidence="1" id="KW-1133">Transmembrane helix</keyword>